<dbReference type="PANTHER" id="PTHR31989">
    <property type="entry name" value="NAC DOMAIN-CONTAINING PROTEIN 82-RELATED"/>
    <property type="match status" value="1"/>
</dbReference>
<keyword evidence="8" id="KW-1185">Reference proteome</keyword>
<gene>
    <name evidence="7" type="ORF">CICLE_v10033389mg</name>
</gene>
<dbReference type="InParanoid" id="V4SS04"/>
<protein>
    <recommendedName>
        <fullName evidence="6">NAC domain-containing protein</fullName>
    </recommendedName>
</protein>
<dbReference type="PROSITE" id="PS51005">
    <property type="entry name" value="NAC"/>
    <property type="match status" value="1"/>
</dbReference>
<evidence type="ECO:0000313" key="7">
    <source>
        <dbReference type="EMBL" id="ESR50613.1"/>
    </source>
</evidence>
<dbReference type="Gramene" id="ESR50613">
    <property type="protein sequence ID" value="ESR50613"/>
    <property type="gene ID" value="CICLE_v10033389mg"/>
</dbReference>
<keyword evidence="2" id="KW-0805">Transcription regulation</keyword>
<comment type="subcellular location">
    <subcellularLocation>
        <location evidence="1">Nucleus</location>
    </subcellularLocation>
</comment>
<evidence type="ECO:0000256" key="2">
    <source>
        <dbReference type="ARBA" id="ARBA00023015"/>
    </source>
</evidence>
<keyword evidence="3" id="KW-0238">DNA-binding</keyword>
<name>V4SS04_CITCL</name>
<dbReference type="STRING" id="85681.V4SS04"/>
<evidence type="ECO:0000259" key="6">
    <source>
        <dbReference type="PROSITE" id="PS51005"/>
    </source>
</evidence>
<evidence type="ECO:0000313" key="8">
    <source>
        <dbReference type="Proteomes" id="UP000030687"/>
    </source>
</evidence>
<accession>V4SS04</accession>
<sequence>MNKVSGRSNGELCQFIRDIELYEYEPSELLSLAYDSGHYKKYFFTRLSHPRRTINRQTQGGRWKITGKQSYVNDKDGDAVATKTPLTYCKKQDPTSELEKTRWLMKEYMLLKSQQSNQNDETPWTLC</sequence>
<dbReference type="GO" id="GO:0006355">
    <property type="term" value="P:regulation of DNA-templated transcription"/>
    <property type="evidence" value="ECO:0007669"/>
    <property type="project" value="InterPro"/>
</dbReference>
<dbReference type="Proteomes" id="UP000030687">
    <property type="component" value="Unassembled WGS sequence"/>
</dbReference>
<evidence type="ECO:0000256" key="1">
    <source>
        <dbReference type="ARBA" id="ARBA00004123"/>
    </source>
</evidence>
<proteinExistence type="predicted"/>
<dbReference type="SUPFAM" id="SSF101941">
    <property type="entry name" value="NAC domain"/>
    <property type="match status" value="1"/>
</dbReference>
<keyword evidence="5" id="KW-0539">Nucleus</keyword>
<dbReference type="Gene3D" id="2.170.150.80">
    <property type="entry name" value="NAC domain"/>
    <property type="match status" value="1"/>
</dbReference>
<evidence type="ECO:0000256" key="3">
    <source>
        <dbReference type="ARBA" id="ARBA00023125"/>
    </source>
</evidence>
<dbReference type="GO" id="GO:0003677">
    <property type="term" value="F:DNA binding"/>
    <property type="evidence" value="ECO:0007669"/>
    <property type="project" value="UniProtKB-KW"/>
</dbReference>
<feature type="non-terminal residue" evidence="7">
    <location>
        <position position="127"/>
    </location>
</feature>
<dbReference type="OrthoDB" id="1848022at2759"/>
<keyword evidence="4" id="KW-0804">Transcription</keyword>
<reference evidence="7 8" key="1">
    <citation type="submission" date="2013-10" db="EMBL/GenBank/DDBJ databases">
        <authorList>
            <consortium name="International Citrus Genome Consortium"/>
            <person name="Jenkins J."/>
            <person name="Schmutz J."/>
            <person name="Prochnik S."/>
            <person name="Rokhsar D."/>
            <person name="Gmitter F."/>
            <person name="Ollitrault P."/>
            <person name="Machado M."/>
            <person name="Talon M."/>
            <person name="Wincker P."/>
            <person name="Jaillon O."/>
            <person name="Morgante M."/>
        </authorList>
    </citation>
    <scope>NUCLEOTIDE SEQUENCE</scope>
    <source>
        <strain evidence="8">cv. Clemenules</strain>
    </source>
</reference>
<dbReference type="EMBL" id="KI536726">
    <property type="protein sequence ID" value="ESR50613.1"/>
    <property type="molecule type" value="Genomic_DNA"/>
</dbReference>
<feature type="domain" description="NAC" evidence="6">
    <location>
        <begin position="1"/>
        <end position="127"/>
    </location>
</feature>
<dbReference type="InterPro" id="IPR036093">
    <property type="entry name" value="NAC_dom_sf"/>
</dbReference>
<dbReference type="KEGG" id="cic:CICLE_v10033389mg"/>
<evidence type="ECO:0000256" key="4">
    <source>
        <dbReference type="ARBA" id="ARBA00023163"/>
    </source>
</evidence>
<dbReference type="GO" id="GO:0005634">
    <property type="term" value="C:nucleus"/>
    <property type="evidence" value="ECO:0007669"/>
    <property type="project" value="UniProtKB-SubCell"/>
</dbReference>
<evidence type="ECO:0000256" key="5">
    <source>
        <dbReference type="ARBA" id="ARBA00023242"/>
    </source>
</evidence>
<organism evidence="7 8">
    <name type="scientific">Citrus clementina</name>
    <name type="common">Clementine</name>
    <name type="synonym">Citrus deliciosa x Citrus sinensis</name>
    <dbReference type="NCBI Taxonomy" id="85681"/>
    <lineage>
        <taxon>Eukaryota</taxon>
        <taxon>Viridiplantae</taxon>
        <taxon>Streptophyta</taxon>
        <taxon>Embryophyta</taxon>
        <taxon>Tracheophyta</taxon>
        <taxon>Spermatophyta</taxon>
        <taxon>Magnoliopsida</taxon>
        <taxon>eudicotyledons</taxon>
        <taxon>Gunneridae</taxon>
        <taxon>Pentapetalae</taxon>
        <taxon>rosids</taxon>
        <taxon>malvids</taxon>
        <taxon>Sapindales</taxon>
        <taxon>Rutaceae</taxon>
        <taxon>Aurantioideae</taxon>
        <taxon>Citrus</taxon>
    </lineage>
</organism>
<dbReference type="InterPro" id="IPR003441">
    <property type="entry name" value="NAC-dom"/>
</dbReference>
<dbReference type="Pfam" id="PF02365">
    <property type="entry name" value="NAM"/>
    <property type="match status" value="1"/>
</dbReference>
<dbReference type="AlphaFoldDB" id="V4SS04"/>